<dbReference type="Proteomes" id="UP000321548">
    <property type="component" value="Unassembled WGS sequence"/>
</dbReference>
<comment type="caution">
    <text evidence="2">The sequence shown here is derived from an EMBL/GenBank/DDBJ whole genome shotgun (WGS) entry which is preliminary data.</text>
</comment>
<feature type="chain" id="PRO_5023025360" evidence="1">
    <location>
        <begin position="23"/>
        <end position="99"/>
    </location>
</feature>
<keyword evidence="1" id="KW-0732">Signal</keyword>
<gene>
    <name evidence="2" type="ORF">FHP08_03195</name>
</gene>
<feature type="signal peptide" evidence="1">
    <location>
        <begin position="1"/>
        <end position="22"/>
    </location>
</feature>
<evidence type="ECO:0000313" key="2">
    <source>
        <dbReference type="EMBL" id="TXL68698.1"/>
    </source>
</evidence>
<dbReference type="EMBL" id="VDUY01000001">
    <property type="protein sequence ID" value="TXL68698.1"/>
    <property type="molecule type" value="Genomic_DNA"/>
</dbReference>
<dbReference type="AlphaFoldDB" id="A0A5C8P5V4"/>
<organism evidence="2 3">
    <name type="scientific">Zeimonas arvi</name>
    <dbReference type="NCBI Taxonomy" id="2498847"/>
    <lineage>
        <taxon>Bacteria</taxon>
        <taxon>Pseudomonadati</taxon>
        <taxon>Pseudomonadota</taxon>
        <taxon>Betaproteobacteria</taxon>
        <taxon>Burkholderiales</taxon>
        <taxon>Burkholderiaceae</taxon>
        <taxon>Zeimonas</taxon>
    </lineage>
</organism>
<evidence type="ECO:0000313" key="3">
    <source>
        <dbReference type="Proteomes" id="UP000321548"/>
    </source>
</evidence>
<name>A0A5C8P5V4_9BURK</name>
<proteinExistence type="predicted"/>
<protein>
    <submittedName>
        <fullName evidence="2">Uncharacterized protein</fullName>
    </submittedName>
</protein>
<evidence type="ECO:0000256" key="1">
    <source>
        <dbReference type="SAM" id="SignalP"/>
    </source>
</evidence>
<dbReference type="RefSeq" id="WP_147702834.1">
    <property type="nucleotide sequence ID" value="NZ_VDUY01000001.1"/>
</dbReference>
<sequence length="99" mass="9848">MIKFARILVPAVFALGAAGANAQLIETDYPVVTGSVGAGVVAPAQTSAAPAGNAEPFLIQSSAGPVQVNPAYEKASSLTRAEVQAGAEIRNPIGPAFSA</sequence>
<reference evidence="2 3" key="1">
    <citation type="submission" date="2019-06" db="EMBL/GenBank/DDBJ databases">
        <title>Quisquiliibacterium sp. nov., isolated from a maize field.</title>
        <authorList>
            <person name="Lin S.-Y."/>
            <person name="Tsai C.-F."/>
            <person name="Young C.-C."/>
        </authorList>
    </citation>
    <scope>NUCLEOTIDE SEQUENCE [LARGE SCALE GENOMIC DNA]</scope>
    <source>
        <strain evidence="2 3">CC-CFT501</strain>
    </source>
</reference>
<accession>A0A5C8P5V4</accession>
<keyword evidence="3" id="KW-1185">Reference proteome</keyword>